<comment type="similarity">
    <text evidence="2">Belongs to the UPF0382 family.</text>
</comment>
<feature type="transmembrane region" description="Helical" evidence="6">
    <location>
        <begin position="101"/>
        <end position="121"/>
    </location>
</feature>
<dbReference type="Proteomes" id="UP000597459">
    <property type="component" value="Unassembled WGS sequence"/>
</dbReference>
<evidence type="ECO:0000313" key="8">
    <source>
        <dbReference type="Proteomes" id="UP000597459"/>
    </source>
</evidence>
<dbReference type="InterPro" id="IPR006696">
    <property type="entry name" value="DUF423"/>
</dbReference>
<evidence type="ECO:0000256" key="6">
    <source>
        <dbReference type="SAM" id="Phobius"/>
    </source>
</evidence>
<evidence type="ECO:0000256" key="4">
    <source>
        <dbReference type="ARBA" id="ARBA00022989"/>
    </source>
</evidence>
<evidence type="ECO:0000256" key="1">
    <source>
        <dbReference type="ARBA" id="ARBA00004141"/>
    </source>
</evidence>
<dbReference type="EMBL" id="WOTH01000001">
    <property type="protein sequence ID" value="NHO52526.1"/>
    <property type="molecule type" value="Genomic_DNA"/>
</dbReference>
<proteinExistence type="inferred from homology"/>
<evidence type="ECO:0000256" key="5">
    <source>
        <dbReference type="ARBA" id="ARBA00023136"/>
    </source>
</evidence>
<gene>
    <name evidence="7" type="ORF">GOB87_00905</name>
</gene>
<feature type="transmembrane region" description="Helical" evidence="6">
    <location>
        <begin position="69"/>
        <end position="89"/>
    </location>
</feature>
<dbReference type="Pfam" id="PF04241">
    <property type="entry name" value="DUF423"/>
    <property type="match status" value="1"/>
</dbReference>
<comment type="subcellular location">
    <subcellularLocation>
        <location evidence="1">Membrane</location>
        <topology evidence="1">Multi-pass membrane protein</topology>
    </subcellularLocation>
</comment>
<dbReference type="AlphaFoldDB" id="A0A967B5C8"/>
<keyword evidence="4 6" id="KW-1133">Transmembrane helix</keyword>
<dbReference type="PANTHER" id="PTHR43461:SF1">
    <property type="entry name" value="TRANSMEMBRANE PROTEIN 256"/>
    <property type="match status" value="1"/>
</dbReference>
<sequence length="124" mass="13132">MELARFWRVGGAWAAATGVAMGAVAAHLPSERFGLPEGRTIVQEAVQMQMWHALALLALGVSVRRSSRLTALAGCGLWCGMVIFCLALYVTAFSGHHLGPVAPTGGSMLIASWTLLGVAFLRHD</sequence>
<evidence type="ECO:0000256" key="2">
    <source>
        <dbReference type="ARBA" id="ARBA00009694"/>
    </source>
</evidence>
<keyword evidence="5 6" id="KW-0472">Membrane</keyword>
<keyword evidence="3 6" id="KW-0812">Transmembrane</keyword>
<dbReference type="GO" id="GO:0016020">
    <property type="term" value="C:membrane"/>
    <property type="evidence" value="ECO:0007669"/>
    <property type="project" value="UniProtKB-SubCell"/>
</dbReference>
<reference evidence="7" key="1">
    <citation type="submission" date="2019-11" db="EMBL/GenBank/DDBJ databases">
        <title>Description of new Acetobacter species.</title>
        <authorList>
            <person name="Cleenwerck I."/>
            <person name="Sombolestani A.S."/>
        </authorList>
    </citation>
    <scope>NUCLEOTIDE SEQUENCE</scope>
    <source>
        <strain evidence="7">LMG 1626</strain>
    </source>
</reference>
<comment type="caution">
    <text evidence="7">The sequence shown here is derived from an EMBL/GenBank/DDBJ whole genome shotgun (WGS) entry which is preliminary data.</text>
</comment>
<dbReference type="PANTHER" id="PTHR43461">
    <property type="entry name" value="TRANSMEMBRANE PROTEIN 256"/>
    <property type="match status" value="1"/>
</dbReference>
<organism evidence="7 8">
    <name type="scientific">Acetobacter estunensis</name>
    <dbReference type="NCBI Taxonomy" id="104097"/>
    <lineage>
        <taxon>Bacteria</taxon>
        <taxon>Pseudomonadati</taxon>
        <taxon>Pseudomonadota</taxon>
        <taxon>Alphaproteobacteria</taxon>
        <taxon>Acetobacterales</taxon>
        <taxon>Acetobacteraceae</taxon>
        <taxon>Acetobacter</taxon>
    </lineage>
</organism>
<protein>
    <submittedName>
        <fullName evidence="7">DUF423 domain-containing protein</fullName>
    </submittedName>
</protein>
<evidence type="ECO:0000313" key="7">
    <source>
        <dbReference type="EMBL" id="NHO52526.1"/>
    </source>
</evidence>
<name>A0A967B5C8_9PROT</name>
<evidence type="ECO:0000256" key="3">
    <source>
        <dbReference type="ARBA" id="ARBA00022692"/>
    </source>
</evidence>
<feature type="transmembrane region" description="Helical" evidence="6">
    <location>
        <begin position="41"/>
        <end position="62"/>
    </location>
</feature>
<accession>A0A967B5C8</accession>
<keyword evidence="8" id="KW-1185">Reference proteome</keyword>